<dbReference type="SUPFAM" id="SSF53756">
    <property type="entry name" value="UDP-Glycosyltransferase/glycogen phosphorylase"/>
    <property type="match status" value="1"/>
</dbReference>
<dbReference type="EMBL" id="JAULBC010000010">
    <property type="protein sequence ID" value="MEX6690736.1"/>
    <property type="molecule type" value="Genomic_DNA"/>
</dbReference>
<dbReference type="InterPro" id="IPR001296">
    <property type="entry name" value="Glyco_trans_1"/>
</dbReference>
<reference evidence="3 4" key="1">
    <citation type="submission" date="2023-07" db="EMBL/GenBank/DDBJ databases">
        <authorList>
            <person name="Lian W.-H."/>
        </authorList>
    </citation>
    <scope>NUCLEOTIDE SEQUENCE [LARGE SCALE GENOMIC DNA]</scope>
    <source>
        <strain evidence="3 4">SYSU DXS3180</strain>
    </source>
</reference>
<dbReference type="RefSeq" id="WP_369332152.1">
    <property type="nucleotide sequence ID" value="NZ_JAULBC010000010.1"/>
</dbReference>
<gene>
    <name evidence="3" type="ORF">QTN47_24730</name>
</gene>
<organism evidence="3 4">
    <name type="scientific">Danxiaibacter flavus</name>
    <dbReference type="NCBI Taxonomy" id="3049108"/>
    <lineage>
        <taxon>Bacteria</taxon>
        <taxon>Pseudomonadati</taxon>
        <taxon>Bacteroidota</taxon>
        <taxon>Chitinophagia</taxon>
        <taxon>Chitinophagales</taxon>
        <taxon>Chitinophagaceae</taxon>
        <taxon>Danxiaibacter</taxon>
    </lineage>
</organism>
<evidence type="ECO:0000259" key="2">
    <source>
        <dbReference type="Pfam" id="PF00534"/>
    </source>
</evidence>
<sequence length="418" mass="47724">MSKLHLNKSEINKSAISVTSIIVLLPGCKRKTYNLQLITHYILPLPSMRIAVIKQTGESEDVSYQNYVADIIVSIQQKHGYKLLNYSSLNKKEALPENAIVMFECDQQSQITLQWWYEISLPSIVKKTGIDLLIHLNGCLSLSVKQPQILFIPAIDLLLQPAEKKALPQQIYSKKKLRDFVEKAVSVIVYSEFARNIVMEHAAPDTRVHVLIPSASAAFKPVEWEEKEQVKHKLTEENEYFIAMKKMNNEEELILLLKAFSVFKKWQQSSMKLLLQSGELLETDTWKEKLASYKYRKDVKVLNAYDGELSTNLACSYAGIHLSSHDGHVQPLVEAMQCEIPVITNPLNSFKEIAGESALYQENDDAEVLGHNLVRMYKNEQMRNMLIYNARLMITHYNYNSAVNDMTNIIEASSGQKL</sequence>
<name>A0ABV3ZNN1_9BACT</name>
<keyword evidence="3" id="KW-0328">Glycosyltransferase</keyword>
<comment type="caution">
    <text evidence="3">The sequence shown here is derived from an EMBL/GenBank/DDBJ whole genome shotgun (WGS) entry which is preliminary data.</text>
</comment>
<feature type="domain" description="Glycosyl transferase family 1" evidence="2">
    <location>
        <begin position="226"/>
        <end position="392"/>
    </location>
</feature>
<evidence type="ECO:0000313" key="4">
    <source>
        <dbReference type="Proteomes" id="UP001560573"/>
    </source>
</evidence>
<dbReference type="PANTHER" id="PTHR46401">
    <property type="entry name" value="GLYCOSYLTRANSFERASE WBBK-RELATED"/>
    <property type="match status" value="1"/>
</dbReference>
<evidence type="ECO:0000256" key="1">
    <source>
        <dbReference type="ARBA" id="ARBA00022679"/>
    </source>
</evidence>
<accession>A0ABV3ZNN1</accession>
<protein>
    <submittedName>
        <fullName evidence="3">Glycosyltransferase</fullName>
        <ecNumber evidence="3">2.4.-.-</ecNumber>
    </submittedName>
</protein>
<keyword evidence="1 3" id="KW-0808">Transferase</keyword>
<keyword evidence="4" id="KW-1185">Reference proteome</keyword>
<dbReference type="Gene3D" id="3.40.50.2000">
    <property type="entry name" value="Glycogen Phosphorylase B"/>
    <property type="match status" value="2"/>
</dbReference>
<dbReference type="Pfam" id="PF00534">
    <property type="entry name" value="Glycos_transf_1"/>
    <property type="match status" value="1"/>
</dbReference>
<evidence type="ECO:0000313" key="3">
    <source>
        <dbReference type="EMBL" id="MEX6690736.1"/>
    </source>
</evidence>
<dbReference type="EC" id="2.4.-.-" evidence="3"/>
<dbReference type="GO" id="GO:0016757">
    <property type="term" value="F:glycosyltransferase activity"/>
    <property type="evidence" value="ECO:0007669"/>
    <property type="project" value="UniProtKB-KW"/>
</dbReference>
<proteinExistence type="predicted"/>
<dbReference type="PANTHER" id="PTHR46401:SF2">
    <property type="entry name" value="GLYCOSYLTRANSFERASE WBBK-RELATED"/>
    <property type="match status" value="1"/>
</dbReference>
<dbReference type="Proteomes" id="UP001560573">
    <property type="component" value="Unassembled WGS sequence"/>
</dbReference>